<evidence type="ECO:0000256" key="8">
    <source>
        <dbReference type="SAM" id="MobiDB-lite"/>
    </source>
</evidence>
<keyword evidence="2" id="KW-0132">Cell division</keyword>
<sequence>MASGPPGFKVNKSELELMNAGKGLLVLPSSTVELLDDLEKMEKRLERVLQMPSESMKYALQPVIRALIAKQLLRHPDLEVNISVACCICEVYEGKKTSDELSINFSNSPDVVIKMKNIMTMIIEKSETLNRELVDLLVTSVRKENKIASPVCWQLGGEVLKNCAAHLKPHLDEKVVKEVYSSLTETITSTTDTSKLRKDATTHKTKRECLDGSRKMVDAKERGKKSPLFDNPSMPTKSVTEERAESLVGRRIKVWWSEDKSYYRGVVKSFDSSTKRHKVLYDDGVEELIDLNQERWELVEITSSLSNFETKLMNAGRRLLPLPSSTAELLRVLRQIENFLHRVQEKPSASTKYAMYPIIEALVAKELPRHSDMNVNISVACCICDVLRIMDYNASYNEEQMKLESSDVIIIKMKKILTIIIEESEPLNLELVDLLVTSVRKENQIASPVCWELGDKVIKTCAAKLKPFLPDKVCDIGIALYDYCIKKCHFDVCQYLSNFMIIEGYPKIIVQRAIMTFVLQLAKEVYESLGETIPSTTNTSKVMKNTTHKRKHKCLDGIRNRIATPKRRLEYPDGNKSRVNVLHIHSEDDKKPEEKTLSSDDPLMPSTSVTEVLYDNAHEEHINLKNEQGKSVEHLLQREEIAPILESIFEKHGDIAAGCFFKTSSVRTSFLELICEVFKRIESSDVSTVISDMEDIQRQVSDADSQH</sequence>
<dbReference type="Proteomes" id="UP001151760">
    <property type="component" value="Unassembled WGS sequence"/>
</dbReference>
<evidence type="ECO:0000256" key="2">
    <source>
        <dbReference type="ARBA" id="ARBA00022618"/>
    </source>
</evidence>
<feature type="region of interest" description="Disordered" evidence="8">
    <location>
        <begin position="215"/>
        <end position="242"/>
    </location>
</feature>
<evidence type="ECO:0000256" key="5">
    <source>
        <dbReference type="ARBA" id="ARBA00023204"/>
    </source>
</evidence>
<dbReference type="PANTHER" id="PTHR12663">
    <property type="entry name" value="ANDROGEN INDUCED INHIBITOR OF PROLIFERATION AS3 / PDS5-RELATED"/>
    <property type="match status" value="1"/>
</dbReference>
<evidence type="ECO:0000256" key="3">
    <source>
        <dbReference type="ARBA" id="ARBA00022763"/>
    </source>
</evidence>
<evidence type="ECO:0000313" key="10">
    <source>
        <dbReference type="Proteomes" id="UP001151760"/>
    </source>
</evidence>
<keyword evidence="7" id="KW-0131">Cell cycle</keyword>
<dbReference type="EMBL" id="BQNB010021782">
    <property type="protein sequence ID" value="GJU10023.1"/>
    <property type="molecule type" value="Genomic_DNA"/>
</dbReference>
<dbReference type="Gene3D" id="2.30.30.140">
    <property type="match status" value="1"/>
</dbReference>
<evidence type="ECO:0000256" key="6">
    <source>
        <dbReference type="ARBA" id="ARBA00023242"/>
    </source>
</evidence>
<evidence type="ECO:0000256" key="1">
    <source>
        <dbReference type="ARBA" id="ARBA00004123"/>
    </source>
</evidence>
<proteinExistence type="predicted"/>
<reference evidence="9" key="2">
    <citation type="submission" date="2022-01" db="EMBL/GenBank/DDBJ databases">
        <authorList>
            <person name="Yamashiro T."/>
            <person name="Shiraishi A."/>
            <person name="Satake H."/>
            <person name="Nakayama K."/>
        </authorList>
    </citation>
    <scope>NUCLEOTIDE SEQUENCE</scope>
</reference>
<keyword evidence="5" id="KW-0234">DNA repair</keyword>
<dbReference type="Pfam" id="PF05278">
    <property type="entry name" value="PEARLI-4"/>
    <property type="match status" value="1"/>
</dbReference>
<keyword evidence="4" id="KW-0498">Mitosis</keyword>
<dbReference type="InterPro" id="IPR007942">
    <property type="entry name" value="PLipase-like"/>
</dbReference>
<dbReference type="SUPFAM" id="SSF63748">
    <property type="entry name" value="Tudor/PWWP/MBT"/>
    <property type="match status" value="1"/>
</dbReference>
<gene>
    <name evidence="9" type="ORF">Tco_1132419</name>
</gene>
<dbReference type="InterPro" id="IPR016024">
    <property type="entry name" value="ARM-type_fold"/>
</dbReference>
<dbReference type="PANTHER" id="PTHR12663:SF3">
    <property type="entry name" value="SISTER CHROMATID COHESION PROTEIN PDS5 HOMOLOG C"/>
    <property type="match status" value="1"/>
</dbReference>
<evidence type="ECO:0000313" key="9">
    <source>
        <dbReference type="EMBL" id="GJU10023.1"/>
    </source>
</evidence>
<evidence type="ECO:0000256" key="4">
    <source>
        <dbReference type="ARBA" id="ARBA00022776"/>
    </source>
</evidence>
<accession>A0ABQ5JEX4</accession>
<reference evidence="9" key="1">
    <citation type="journal article" date="2022" name="Int. J. Mol. Sci.">
        <title>Draft Genome of Tanacetum Coccineum: Genomic Comparison of Closely Related Tanacetum-Family Plants.</title>
        <authorList>
            <person name="Yamashiro T."/>
            <person name="Shiraishi A."/>
            <person name="Nakayama K."/>
            <person name="Satake H."/>
        </authorList>
    </citation>
    <scope>NUCLEOTIDE SEQUENCE</scope>
</reference>
<keyword evidence="3" id="KW-0227">DNA damage</keyword>
<protein>
    <submittedName>
        <fullName evidence="9">Phospholipase-like protein</fullName>
    </submittedName>
</protein>
<dbReference type="CDD" id="cd20404">
    <property type="entry name" value="Tudor_Agenet_AtEML-like"/>
    <property type="match status" value="1"/>
</dbReference>
<comment type="caution">
    <text evidence="9">The sequence shown here is derived from an EMBL/GenBank/DDBJ whole genome shotgun (WGS) entry which is preliminary data.</text>
</comment>
<evidence type="ECO:0000256" key="7">
    <source>
        <dbReference type="ARBA" id="ARBA00023306"/>
    </source>
</evidence>
<keyword evidence="10" id="KW-1185">Reference proteome</keyword>
<dbReference type="InterPro" id="IPR039776">
    <property type="entry name" value="Pds5"/>
</dbReference>
<keyword evidence="6" id="KW-0539">Nucleus</keyword>
<name>A0ABQ5JEX4_9ASTR</name>
<dbReference type="SUPFAM" id="SSF48371">
    <property type="entry name" value="ARM repeat"/>
    <property type="match status" value="1"/>
</dbReference>
<organism evidence="9 10">
    <name type="scientific">Tanacetum coccineum</name>
    <dbReference type="NCBI Taxonomy" id="301880"/>
    <lineage>
        <taxon>Eukaryota</taxon>
        <taxon>Viridiplantae</taxon>
        <taxon>Streptophyta</taxon>
        <taxon>Embryophyta</taxon>
        <taxon>Tracheophyta</taxon>
        <taxon>Spermatophyta</taxon>
        <taxon>Magnoliopsida</taxon>
        <taxon>eudicotyledons</taxon>
        <taxon>Gunneridae</taxon>
        <taxon>Pentapetalae</taxon>
        <taxon>asterids</taxon>
        <taxon>campanulids</taxon>
        <taxon>Asterales</taxon>
        <taxon>Asteraceae</taxon>
        <taxon>Asteroideae</taxon>
        <taxon>Anthemideae</taxon>
        <taxon>Anthemidinae</taxon>
        <taxon>Tanacetum</taxon>
    </lineage>
</organism>
<dbReference type="Pfam" id="PF20168">
    <property type="entry name" value="PDS5"/>
    <property type="match status" value="1"/>
</dbReference>
<comment type="subcellular location">
    <subcellularLocation>
        <location evidence="1">Nucleus</location>
    </subcellularLocation>
</comment>